<keyword evidence="4 11" id="KW-0808">Transferase</keyword>
<evidence type="ECO:0000256" key="11">
    <source>
        <dbReference type="RuleBase" id="RU361115"/>
    </source>
</evidence>
<comment type="similarity">
    <text evidence="11">Belongs to the ELO family.</text>
</comment>
<dbReference type="EC" id="2.3.1.199" evidence="11"/>
<dbReference type="OrthoDB" id="10259681at2759"/>
<reference evidence="15" key="1">
    <citation type="submission" date="2016-04" db="UniProtKB">
        <authorList>
            <consortium name="WormBaseParasite"/>
        </authorList>
    </citation>
    <scope>IDENTIFICATION</scope>
</reference>
<dbReference type="GO" id="GO:0034625">
    <property type="term" value="P:fatty acid elongation, monounsaturated fatty acid"/>
    <property type="evidence" value="ECO:0007669"/>
    <property type="project" value="TreeGrafter"/>
</dbReference>
<dbReference type="InterPro" id="IPR030457">
    <property type="entry name" value="ELO_CS"/>
</dbReference>
<organism evidence="13 15">
    <name type="scientific">Dracunculus medinensis</name>
    <name type="common">Guinea worm</name>
    <dbReference type="NCBI Taxonomy" id="318479"/>
    <lineage>
        <taxon>Eukaryota</taxon>
        <taxon>Metazoa</taxon>
        <taxon>Ecdysozoa</taxon>
        <taxon>Nematoda</taxon>
        <taxon>Chromadorea</taxon>
        <taxon>Rhabditida</taxon>
        <taxon>Spirurina</taxon>
        <taxon>Dracunculoidea</taxon>
        <taxon>Dracunculidae</taxon>
        <taxon>Dracunculus</taxon>
    </lineage>
</organism>
<evidence type="ECO:0000313" key="14">
    <source>
        <dbReference type="Proteomes" id="UP000274756"/>
    </source>
</evidence>
<dbReference type="InterPro" id="IPR002076">
    <property type="entry name" value="ELO_fam"/>
</dbReference>
<keyword evidence="5 11" id="KW-0812">Transmembrane</keyword>
<evidence type="ECO:0000256" key="8">
    <source>
        <dbReference type="ARBA" id="ARBA00023098"/>
    </source>
</evidence>
<name>A0A0N4U419_DRAME</name>
<gene>
    <name evidence="12" type="ORF">DME_LOCUS5860</name>
</gene>
<feature type="transmembrane region" description="Helical" evidence="11">
    <location>
        <begin position="42"/>
        <end position="59"/>
    </location>
</feature>
<dbReference type="EMBL" id="UYYG01001153">
    <property type="protein sequence ID" value="VDN55887.1"/>
    <property type="molecule type" value="Genomic_DNA"/>
</dbReference>
<keyword evidence="3 11" id="KW-0444">Lipid biosynthesis</keyword>
<dbReference type="GO" id="GO:0034626">
    <property type="term" value="P:fatty acid elongation, polyunsaturated fatty acid"/>
    <property type="evidence" value="ECO:0007669"/>
    <property type="project" value="TreeGrafter"/>
</dbReference>
<feature type="transmembrane region" description="Helical" evidence="11">
    <location>
        <begin position="202"/>
        <end position="228"/>
    </location>
</feature>
<dbReference type="PANTHER" id="PTHR11157">
    <property type="entry name" value="FATTY ACID ACYL TRANSFERASE-RELATED"/>
    <property type="match status" value="1"/>
</dbReference>
<evidence type="ECO:0000313" key="12">
    <source>
        <dbReference type="EMBL" id="VDN55887.1"/>
    </source>
</evidence>
<dbReference type="WBParaSite" id="DME_0000150001-mRNA-1">
    <property type="protein sequence ID" value="DME_0000150001-mRNA-1"/>
    <property type="gene ID" value="DME_0000150001"/>
</dbReference>
<dbReference type="GO" id="GO:0019367">
    <property type="term" value="P:fatty acid elongation, saturated fatty acid"/>
    <property type="evidence" value="ECO:0007669"/>
    <property type="project" value="TreeGrafter"/>
</dbReference>
<evidence type="ECO:0000256" key="10">
    <source>
        <dbReference type="ARBA" id="ARBA00023160"/>
    </source>
</evidence>
<evidence type="ECO:0000256" key="5">
    <source>
        <dbReference type="ARBA" id="ARBA00022692"/>
    </source>
</evidence>
<dbReference type="PANTHER" id="PTHR11157:SF17">
    <property type="entry name" value="ELONGATION OF VERY LONG CHAIN FATTY ACIDS PROTEIN 6"/>
    <property type="match status" value="1"/>
</dbReference>
<dbReference type="GO" id="GO:0030148">
    <property type="term" value="P:sphingolipid biosynthetic process"/>
    <property type="evidence" value="ECO:0007669"/>
    <property type="project" value="TreeGrafter"/>
</dbReference>
<accession>A0A0N4U419</accession>
<comment type="subcellular location">
    <subcellularLocation>
        <location evidence="1">Membrane</location>
        <topology evidence="1">Multi-pass membrane protein</topology>
    </subcellularLocation>
</comment>
<sequence>MAQMEYWPRLGVENYTYLMPFERNFDSVSSTKWMQNNWNYSIYYSILYVICIYAGQKLMESRKAFILDQPLFLWNLILAIFSLIGVIRMSPEMWWSITANSWSHSICCASFAQGVTGFWTETFAMSKLVEFGDTAFIVLRKRPLLFLHWYHHVTVLVYTWHAYKDHTASGRWFIWMNYTVHAFMYTYYAMRAKGFNLPKWSAMMITVLQILQMVGGVVIGLAVFRIKLSGQHCQQTWNNLYFSFTIYFSYFLLFINFFYHTYLKKVRFQFFSFFLQKNLHK</sequence>
<dbReference type="STRING" id="318479.A0A0N4U419"/>
<evidence type="ECO:0000256" key="6">
    <source>
        <dbReference type="ARBA" id="ARBA00022832"/>
    </source>
</evidence>
<comment type="pathway">
    <text evidence="2">Lipid metabolism; fatty acid biosynthesis.</text>
</comment>
<reference evidence="12 14" key="2">
    <citation type="submission" date="2018-11" db="EMBL/GenBank/DDBJ databases">
        <authorList>
            <consortium name="Pathogen Informatics"/>
        </authorList>
    </citation>
    <scope>NUCLEOTIDE SEQUENCE [LARGE SCALE GENOMIC DNA]</scope>
</reference>
<dbReference type="GO" id="GO:0042761">
    <property type="term" value="P:very long-chain fatty acid biosynthetic process"/>
    <property type="evidence" value="ECO:0007669"/>
    <property type="project" value="TreeGrafter"/>
</dbReference>
<feature type="transmembrane region" description="Helical" evidence="11">
    <location>
        <begin position="71"/>
        <end position="90"/>
    </location>
</feature>
<protein>
    <recommendedName>
        <fullName evidence="11">Elongation of very long chain fatty acids protein</fullName>
        <ecNumber evidence="11">2.3.1.199</ecNumber>
    </recommendedName>
    <alternativeName>
        <fullName evidence="11">Very-long-chain 3-oxoacyl-CoA synthase</fullName>
    </alternativeName>
</protein>
<dbReference type="PROSITE" id="PS01188">
    <property type="entry name" value="ELO"/>
    <property type="match status" value="1"/>
</dbReference>
<keyword evidence="9 11" id="KW-0472">Membrane</keyword>
<keyword evidence="7 11" id="KW-1133">Transmembrane helix</keyword>
<evidence type="ECO:0000313" key="15">
    <source>
        <dbReference type="WBParaSite" id="DME_0000150001-mRNA-1"/>
    </source>
</evidence>
<evidence type="ECO:0000313" key="13">
    <source>
        <dbReference type="Proteomes" id="UP000038040"/>
    </source>
</evidence>
<dbReference type="GO" id="GO:0009922">
    <property type="term" value="F:fatty acid elongase activity"/>
    <property type="evidence" value="ECO:0007669"/>
    <property type="project" value="UniProtKB-EC"/>
</dbReference>
<dbReference type="Proteomes" id="UP000274756">
    <property type="component" value="Unassembled WGS sequence"/>
</dbReference>
<dbReference type="UniPathway" id="UPA00094"/>
<evidence type="ECO:0000256" key="1">
    <source>
        <dbReference type="ARBA" id="ARBA00004141"/>
    </source>
</evidence>
<dbReference type="AlphaFoldDB" id="A0A0N4U419"/>
<dbReference type="GO" id="GO:0005789">
    <property type="term" value="C:endoplasmic reticulum membrane"/>
    <property type="evidence" value="ECO:0007669"/>
    <property type="project" value="TreeGrafter"/>
</dbReference>
<evidence type="ECO:0000256" key="4">
    <source>
        <dbReference type="ARBA" id="ARBA00022679"/>
    </source>
</evidence>
<dbReference type="Proteomes" id="UP000038040">
    <property type="component" value="Unplaced"/>
</dbReference>
<keyword evidence="6 11" id="KW-0276">Fatty acid metabolism</keyword>
<keyword evidence="14" id="KW-1185">Reference proteome</keyword>
<evidence type="ECO:0000256" key="3">
    <source>
        <dbReference type="ARBA" id="ARBA00022516"/>
    </source>
</evidence>
<comment type="catalytic activity">
    <reaction evidence="11">
        <text>a very-long-chain acyl-CoA + malonyl-CoA + H(+) = a very-long-chain 3-oxoacyl-CoA + CO2 + CoA</text>
        <dbReference type="Rhea" id="RHEA:32727"/>
        <dbReference type="ChEBI" id="CHEBI:15378"/>
        <dbReference type="ChEBI" id="CHEBI:16526"/>
        <dbReference type="ChEBI" id="CHEBI:57287"/>
        <dbReference type="ChEBI" id="CHEBI:57384"/>
        <dbReference type="ChEBI" id="CHEBI:90725"/>
        <dbReference type="ChEBI" id="CHEBI:90736"/>
        <dbReference type="EC" id="2.3.1.199"/>
    </reaction>
</comment>
<keyword evidence="8 11" id="KW-0443">Lipid metabolism</keyword>
<evidence type="ECO:0000256" key="2">
    <source>
        <dbReference type="ARBA" id="ARBA00005194"/>
    </source>
</evidence>
<feature type="transmembrane region" description="Helical" evidence="11">
    <location>
        <begin position="240"/>
        <end position="259"/>
    </location>
</feature>
<proteinExistence type="inferred from homology"/>
<feature type="transmembrane region" description="Helical" evidence="11">
    <location>
        <begin position="172"/>
        <end position="190"/>
    </location>
</feature>
<dbReference type="Pfam" id="PF01151">
    <property type="entry name" value="ELO"/>
    <property type="match status" value="1"/>
</dbReference>
<keyword evidence="10 11" id="KW-0275">Fatty acid biosynthesis</keyword>
<evidence type="ECO:0000256" key="9">
    <source>
        <dbReference type="ARBA" id="ARBA00023136"/>
    </source>
</evidence>
<evidence type="ECO:0000256" key="7">
    <source>
        <dbReference type="ARBA" id="ARBA00022989"/>
    </source>
</evidence>